<name>A0A8J3RDA8_9ACTN</name>
<evidence type="ECO:0000313" key="3">
    <source>
        <dbReference type="Proteomes" id="UP000610966"/>
    </source>
</evidence>
<feature type="region of interest" description="Disordered" evidence="1">
    <location>
        <begin position="1"/>
        <end position="25"/>
    </location>
</feature>
<evidence type="ECO:0000313" key="2">
    <source>
        <dbReference type="EMBL" id="GIH72659.1"/>
    </source>
</evidence>
<dbReference type="EMBL" id="BOOG01000058">
    <property type="protein sequence ID" value="GIH72659.1"/>
    <property type="molecule type" value="Genomic_DNA"/>
</dbReference>
<evidence type="ECO:0000256" key="1">
    <source>
        <dbReference type="SAM" id="MobiDB-lite"/>
    </source>
</evidence>
<reference evidence="2" key="1">
    <citation type="submission" date="2021-01" db="EMBL/GenBank/DDBJ databases">
        <title>Whole genome shotgun sequence of Sphaerimonospora thailandensis NBRC 107569.</title>
        <authorList>
            <person name="Komaki H."/>
            <person name="Tamura T."/>
        </authorList>
    </citation>
    <scope>NUCLEOTIDE SEQUENCE</scope>
    <source>
        <strain evidence="2">NBRC 107569</strain>
    </source>
</reference>
<organism evidence="2 3">
    <name type="scientific">Sphaerimonospora thailandensis</name>
    <dbReference type="NCBI Taxonomy" id="795644"/>
    <lineage>
        <taxon>Bacteria</taxon>
        <taxon>Bacillati</taxon>
        <taxon>Actinomycetota</taxon>
        <taxon>Actinomycetes</taxon>
        <taxon>Streptosporangiales</taxon>
        <taxon>Streptosporangiaceae</taxon>
        <taxon>Sphaerimonospora</taxon>
    </lineage>
</organism>
<dbReference type="Proteomes" id="UP000610966">
    <property type="component" value="Unassembled WGS sequence"/>
</dbReference>
<dbReference type="AlphaFoldDB" id="A0A8J3RDA8"/>
<proteinExistence type="predicted"/>
<protein>
    <submittedName>
        <fullName evidence="2">Uncharacterized protein</fullName>
    </submittedName>
</protein>
<comment type="caution">
    <text evidence="2">The sequence shown here is derived from an EMBL/GenBank/DDBJ whole genome shotgun (WGS) entry which is preliminary data.</text>
</comment>
<gene>
    <name evidence="2" type="ORF">Mth01_49120</name>
</gene>
<sequence length="120" mass="12912">MLDYWGRGPAPGDLERVAPEDPGPAVDHAARDMYDHSYQGTGNRPLAPTLAADGTSVVGVAAALAEHGGRWACPTFPGERHGRRREETIVTELETELAFYGLIFGFPTPEVPPLTLEGSR</sequence>
<keyword evidence="3" id="KW-1185">Reference proteome</keyword>
<accession>A0A8J3RDA8</accession>